<dbReference type="AlphaFoldDB" id="A0A8S4RY79"/>
<reference evidence="2" key="1">
    <citation type="submission" date="2022-03" db="EMBL/GenBank/DDBJ databases">
        <authorList>
            <person name="Lindestad O."/>
        </authorList>
    </citation>
    <scope>NUCLEOTIDE SEQUENCE</scope>
</reference>
<evidence type="ECO:0000313" key="2">
    <source>
        <dbReference type="EMBL" id="CAH2242858.1"/>
    </source>
</evidence>
<feature type="compositionally biased region" description="Basic and acidic residues" evidence="1">
    <location>
        <begin position="64"/>
        <end position="75"/>
    </location>
</feature>
<organism evidence="2 3">
    <name type="scientific">Pararge aegeria aegeria</name>
    <dbReference type="NCBI Taxonomy" id="348720"/>
    <lineage>
        <taxon>Eukaryota</taxon>
        <taxon>Metazoa</taxon>
        <taxon>Ecdysozoa</taxon>
        <taxon>Arthropoda</taxon>
        <taxon>Hexapoda</taxon>
        <taxon>Insecta</taxon>
        <taxon>Pterygota</taxon>
        <taxon>Neoptera</taxon>
        <taxon>Endopterygota</taxon>
        <taxon>Lepidoptera</taxon>
        <taxon>Glossata</taxon>
        <taxon>Ditrysia</taxon>
        <taxon>Papilionoidea</taxon>
        <taxon>Nymphalidae</taxon>
        <taxon>Satyrinae</taxon>
        <taxon>Satyrini</taxon>
        <taxon>Parargina</taxon>
        <taxon>Pararge</taxon>
    </lineage>
</organism>
<name>A0A8S4RY79_9NEOP</name>
<accession>A0A8S4RY79</accession>
<gene>
    <name evidence="2" type="primary">jg26491</name>
    <name evidence="2" type="ORF">PAEG_LOCUS19087</name>
</gene>
<dbReference type="Proteomes" id="UP000838756">
    <property type="component" value="Unassembled WGS sequence"/>
</dbReference>
<proteinExistence type="predicted"/>
<protein>
    <submittedName>
        <fullName evidence="2">Jg26491 protein</fullName>
    </submittedName>
</protein>
<keyword evidence="3" id="KW-1185">Reference proteome</keyword>
<comment type="caution">
    <text evidence="2">The sequence shown here is derived from an EMBL/GenBank/DDBJ whole genome shotgun (WGS) entry which is preliminary data.</text>
</comment>
<sequence>MREIAQGTMKFNLFWSCDAFKQLAADYTVLRSQRHDNSYSSCIMGSPDTHDGGRQVRARHAQRRSWEGKTSDTLY</sequence>
<feature type="region of interest" description="Disordered" evidence="1">
    <location>
        <begin position="41"/>
        <end position="75"/>
    </location>
</feature>
<dbReference type="EMBL" id="CAKXAJ010025706">
    <property type="protein sequence ID" value="CAH2242858.1"/>
    <property type="molecule type" value="Genomic_DNA"/>
</dbReference>
<evidence type="ECO:0000256" key="1">
    <source>
        <dbReference type="SAM" id="MobiDB-lite"/>
    </source>
</evidence>
<evidence type="ECO:0000313" key="3">
    <source>
        <dbReference type="Proteomes" id="UP000838756"/>
    </source>
</evidence>